<sequence>MGAAHRFVDHAVHQAQVLQARRDDGQGLGGFGRLVGAAPQDRGAAFRRNHGVGRVLQHQHGIAYGDGQGAARAAFADDGADHGDLQLSHGIEVVADGFGLAALFGADAGIGARGVHEREHGDAEFLGQAHQPQGLAIAFRTRHAEIARGALLGVASLLVADDHAGRAVEARQAAHDGLVVGVHAVAVQLMEVGEHFAHVVQRVGTLGMAGDQGRLPGRELGVDFLGQGLALLLQTSDLVGDVYGRIGLHVAQLLDLVFKLGERLFEFQKCIAHVVWFRRWAAWLASVLDRSRIQTAPQIPGRHGTPGLPRQRDFASLEARDRLAAEIV</sequence>
<name>A0AAD2KJV0_ACHAE</name>
<dbReference type="AlphaFoldDB" id="A0AAD2KJV0"/>
<gene>
    <name evidence="1" type="ORF">ERS370000_02276</name>
</gene>
<protein>
    <submittedName>
        <fullName evidence="1">Uncharacterized protein</fullName>
    </submittedName>
</protein>
<reference evidence="1 2" key="1">
    <citation type="submission" date="2015-09" db="EMBL/GenBank/DDBJ databases">
        <authorList>
            <consortium name="Pathogen Informatics"/>
        </authorList>
    </citation>
    <scope>NUCLEOTIDE SEQUENCE [LARGE SCALE GENOMIC DNA]</scope>
    <source>
        <strain evidence="1 2">2789STDY5608625</strain>
    </source>
</reference>
<dbReference type="Proteomes" id="UP000044098">
    <property type="component" value="Unassembled WGS sequence"/>
</dbReference>
<organism evidence="1 2">
    <name type="scientific">Achromobacter aegrifaciens</name>
    <dbReference type="NCBI Taxonomy" id="1287736"/>
    <lineage>
        <taxon>Bacteria</taxon>
        <taxon>Pseudomonadati</taxon>
        <taxon>Pseudomonadota</taxon>
        <taxon>Betaproteobacteria</taxon>
        <taxon>Burkholderiales</taxon>
        <taxon>Alcaligenaceae</taxon>
        <taxon>Achromobacter</taxon>
    </lineage>
</organism>
<evidence type="ECO:0000313" key="2">
    <source>
        <dbReference type="Proteomes" id="UP000044098"/>
    </source>
</evidence>
<evidence type="ECO:0000313" key="1">
    <source>
        <dbReference type="EMBL" id="CUI97108.1"/>
    </source>
</evidence>
<dbReference type="EMBL" id="CYTK01000003">
    <property type="protein sequence ID" value="CUI97108.1"/>
    <property type="molecule type" value="Genomic_DNA"/>
</dbReference>
<proteinExistence type="predicted"/>
<accession>A0AAD2KJV0</accession>
<comment type="caution">
    <text evidence="1">The sequence shown here is derived from an EMBL/GenBank/DDBJ whole genome shotgun (WGS) entry which is preliminary data.</text>
</comment>